<evidence type="ECO:0000313" key="2">
    <source>
        <dbReference type="Proteomes" id="UP000005801"/>
    </source>
</evidence>
<organism evidence="1 2">
    <name type="scientific">Plesiocystis pacifica SIR-1</name>
    <dbReference type="NCBI Taxonomy" id="391625"/>
    <lineage>
        <taxon>Bacteria</taxon>
        <taxon>Pseudomonadati</taxon>
        <taxon>Myxococcota</taxon>
        <taxon>Polyangia</taxon>
        <taxon>Nannocystales</taxon>
        <taxon>Nannocystaceae</taxon>
        <taxon>Plesiocystis</taxon>
    </lineage>
</organism>
<evidence type="ECO:0000313" key="1">
    <source>
        <dbReference type="EMBL" id="EDM80865.1"/>
    </source>
</evidence>
<accession>A6FZQ9</accession>
<dbReference type="AlphaFoldDB" id="A6FZQ9"/>
<reference evidence="1 2" key="1">
    <citation type="submission" date="2007-06" db="EMBL/GenBank/DDBJ databases">
        <authorList>
            <person name="Shimkets L."/>
            <person name="Ferriera S."/>
            <person name="Johnson J."/>
            <person name="Kravitz S."/>
            <person name="Beeson K."/>
            <person name="Sutton G."/>
            <person name="Rogers Y.-H."/>
            <person name="Friedman R."/>
            <person name="Frazier M."/>
            <person name="Venter J.C."/>
        </authorList>
    </citation>
    <scope>NUCLEOTIDE SEQUENCE [LARGE SCALE GENOMIC DNA]</scope>
    <source>
        <strain evidence="1 2">SIR-1</strain>
    </source>
</reference>
<comment type="caution">
    <text evidence="1">The sequence shown here is derived from an EMBL/GenBank/DDBJ whole genome shotgun (WGS) entry which is preliminary data.</text>
</comment>
<gene>
    <name evidence="1" type="ORF">PPSIR1_28183</name>
</gene>
<sequence>MTLAAGTYTLEYGGESTSFEVPSAGEMATLNGGCSI</sequence>
<keyword evidence="2" id="KW-1185">Reference proteome</keyword>
<dbReference type="Proteomes" id="UP000005801">
    <property type="component" value="Unassembled WGS sequence"/>
</dbReference>
<dbReference type="EMBL" id="ABCS01000007">
    <property type="protein sequence ID" value="EDM80865.1"/>
    <property type="molecule type" value="Genomic_DNA"/>
</dbReference>
<name>A6FZQ9_9BACT</name>
<protein>
    <submittedName>
        <fullName evidence="1">Uncharacterized protein</fullName>
    </submittedName>
</protein>
<proteinExistence type="predicted"/>